<protein>
    <recommendedName>
        <fullName evidence="2">2TM domain-containing protein</fullName>
    </recommendedName>
</protein>
<dbReference type="InterPro" id="IPR025698">
    <property type="entry name" value="2TM_dom"/>
</dbReference>
<accession>A0A3B0UQP7</accession>
<dbReference type="Pfam" id="PF13239">
    <property type="entry name" value="2TM"/>
    <property type="match status" value="1"/>
</dbReference>
<feature type="non-terminal residue" evidence="3">
    <location>
        <position position="1"/>
    </location>
</feature>
<gene>
    <name evidence="3" type="ORF">MNBD_BACTEROID04-389</name>
</gene>
<reference evidence="3" key="1">
    <citation type="submission" date="2018-06" db="EMBL/GenBank/DDBJ databases">
        <authorList>
            <person name="Zhirakovskaya E."/>
        </authorList>
    </citation>
    <scope>NUCLEOTIDE SEQUENCE</scope>
</reference>
<proteinExistence type="predicted"/>
<keyword evidence="1" id="KW-0472">Membrane</keyword>
<evidence type="ECO:0000256" key="1">
    <source>
        <dbReference type="SAM" id="Phobius"/>
    </source>
</evidence>
<keyword evidence="1" id="KW-0812">Transmembrane</keyword>
<organism evidence="3">
    <name type="scientific">hydrothermal vent metagenome</name>
    <dbReference type="NCBI Taxonomy" id="652676"/>
    <lineage>
        <taxon>unclassified sequences</taxon>
        <taxon>metagenomes</taxon>
        <taxon>ecological metagenomes</taxon>
    </lineage>
</organism>
<keyword evidence="1" id="KW-1133">Transmembrane helix</keyword>
<dbReference type="EMBL" id="UOER01000140">
    <property type="protein sequence ID" value="VAW22464.1"/>
    <property type="molecule type" value="Genomic_DNA"/>
</dbReference>
<evidence type="ECO:0000313" key="3">
    <source>
        <dbReference type="EMBL" id="VAW22464.1"/>
    </source>
</evidence>
<dbReference type="AlphaFoldDB" id="A0A3B0UQP7"/>
<feature type="domain" description="2TM" evidence="2">
    <location>
        <begin position="2"/>
        <end position="38"/>
    </location>
</feature>
<sequence length="47" mass="5612">YSTMIFWGIGLAFHAFSVFGMDFILGKKWEERKIEEIINRGKNDTWE</sequence>
<feature type="transmembrane region" description="Helical" evidence="1">
    <location>
        <begin position="6"/>
        <end position="25"/>
    </location>
</feature>
<evidence type="ECO:0000259" key="2">
    <source>
        <dbReference type="Pfam" id="PF13239"/>
    </source>
</evidence>
<name>A0A3B0UQP7_9ZZZZ</name>